<evidence type="ECO:0000256" key="4">
    <source>
        <dbReference type="ARBA" id="ARBA00013208"/>
    </source>
</evidence>
<keyword evidence="7" id="KW-0645">Protease</keyword>
<evidence type="ECO:0000256" key="5">
    <source>
        <dbReference type="ARBA" id="ARBA00022801"/>
    </source>
</evidence>
<dbReference type="GO" id="GO:0006465">
    <property type="term" value="P:signal peptide processing"/>
    <property type="evidence" value="ECO:0007669"/>
    <property type="project" value="InterPro"/>
</dbReference>
<reference evidence="9 10" key="1">
    <citation type="journal article" date="2014" name="Genome Announc.">
        <title>Complete Genome Sequences of Fish Pathogenic Weissella ceti Strains WS74 and WS105.</title>
        <authorList>
            <person name="Figueiredo H.C."/>
            <person name="Leal C.A."/>
            <person name="Dorella F.A."/>
            <person name="Carvalho A.F."/>
            <person name="Soares S.C."/>
            <person name="Pereira F.L."/>
            <person name="Azevedo V.A."/>
        </authorList>
    </citation>
    <scope>NUCLEOTIDE SEQUENCE [LARGE SCALE GENOMIC DNA]</scope>
    <source>
        <strain evidence="9 10">WS74</strain>
    </source>
</reference>
<feature type="active site" evidence="6">
    <location>
        <position position="82"/>
    </location>
</feature>
<dbReference type="EMBL" id="CP009223">
    <property type="protein sequence ID" value="AIM63588.1"/>
    <property type="molecule type" value="Genomic_DNA"/>
</dbReference>
<evidence type="ECO:0000256" key="7">
    <source>
        <dbReference type="RuleBase" id="RU362042"/>
    </source>
</evidence>
<gene>
    <name evidence="9" type="ORF">WS74_1339</name>
</gene>
<dbReference type="PANTHER" id="PTHR43390">
    <property type="entry name" value="SIGNAL PEPTIDASE I"/>
    <property type="match status" value="1"/>
</dbReference>
<dbReference type="SUPFAM" id="SSF51306">
    <property type="entry name" value="LexA/Signal peptidase"/>
    <property type="match status" value="1"/>
</dbReference>
<dbReference type="NCBIfam" id="TIGR02227">
    <property type="entry name" value="sigpep_I_bact"/>
    <property type="match status" value="1"/>
</dbReference>
<dbReference type="PATRIC" id="fig|759620.7.peg.1288"/>
<proteinExistence type="inferred from homology"/>
<dbReference type="InterPro" id="IPR036286">
    <property type="entry name" value="LexA/Signal_pep-like_sf"/>
</dbReference>
<dbReference type="AlphaFoldDB" id="A0A075U113"/>
<name>A0A075U113_9LACO</name>
<feature type="domain" description="Peptidase S26" evidence="8">
    <location>
        <begin position="8"/>
        <end position="188"/>
    </location>
</feature>
<comment type="catalytic activity">
    <reaction evidence="1 7">
        <text>Cleavage of hydrophobic, N-terminal signal or leader sequences from secreted and periplasmic proteins.</text>
        <dbReference type="EC" id="3.4.21.89"/>
    </reaction>
</comment>
<evidence type="ECO:0000256" key="2">
    <source>
        <dbReference type="ARBA" id="ARBA00004401"/>
    </source>
</evidence>
<dbReference type="PANTHER" id="PTHR43390:SF1">
    <property type="entry name" value="CHLOROPLAST PROCESSING PEPTIDASE"/>
    <property type="match status" value="1"/>
</dbReference>
<organism evidence="9 10">
    <name type="scientific">Weissella ceti</name>
    <dbReference type="NCBI Taxonomy" id="759620"/>
    <lineage>
        <taxon>Bacteria</taxon>
        <taxon>Bacillati</taxon>
        <taxon>Bacillota</taxon>
        <taxon>Bacilli</taxon>
        <taxon>Lactobacillales</taxon>
        <taxon>Lactobacillaceae</taxon>
        <taxon>Weissella</taxon>
    </lineage>
</organism>
<dbReference type="CDD" id="cd06530">
    <property type="entry name" value="S26_SPase_I"/>
    <property type="match status" value="1"/>
</dbReference>
<sequence>MKVLRSILSWVLPILAGLAIAMAIKTYWFQPVQVEGRSMEPNLTNKERVLAMKNEEIRRGSVIIFDAYGEDPSQTESKLFVKRVIAMPGDTVSAEGDVVKVNGKEINQDYLGAADKVATTEPDMRQIGNWTSLKDLGNKMNWQRDKPLTVPEGQYFVMGDNRAVSNDSRYWGFVSDDKVLGVVQTPFWADADQKKNINKQWEDFYKN</sequence>
<dbReference type="GO" id="GO:0009003">
    <property type="term" value="F:signal peptidase activity"/>
    <property type="evidence" value="ECO:0007669"/>
    <property type="project" value="UniProtKB-EC"/>
</dbReference>
<evidence type="ECO:0000256" key="1">
    <source>
        <dbReference type="ARBA" id="ARBA00000677"/>
    </source>
</evidence>
<dbReference type="PROSITE" id="PS00761">
    <property type="entry name" value="SPASE_I_3"/>
    <property type="match status" value="1"/>
</dbReference>
<dbReference type="Gene3D" id="2.10.109.10">
    <property type="entry name" value="Umud Fragment, subunit A"/>
    <property type="match status" value="1"/>
</dbReference>
<evidence type="ECO:0000259" key="8">
    <source>
        <dbReference type="Pfam" id="PF10502"/>
    </source>
</evidence>
<accession>A0A075U113</accession>
<dbReference type="KEGG" id="wci:WS105_1334"/>
<feature type="active site" evidence="6">
    <location>
        <position position="38"/>
    </location>
</feature>
<evidence type="ECO:0000256" key="3">
    <source>
        <dbReference type="ARBA" id="ARBA00009370"/>
    </source>
</evidence>
<protein>
    <recommendedName>
        <fullName evidence="4 7">Signal peptidase I</fullName>
        <ecNumber evidence="4 7">3.4.21.89</ecNumber>
    </recommendedName>
</protein>
<dbReference type="OrthoDB" id="9802919at2"/>
<dbReference type="Proteomes" id="UP000029079">
    <property type="component" value="Chromosome"/>
</dbReference>
<dbReference type="PRINTS" id="PR00727">
    <property type="entry name" value="LEADERPTASE"/>
</dbReference>
<keyword evidence="5 7" id="KW-0378">Hydrolase</keyword>
<comment type="similarity">
    <text evidence="3 7">Belongs to the peptidase S26 family.</text>
</comment>
<evidence type="ECO:0000256" key="6">
    <source>
        <dbReference type="PIRSR" id="PIRSR600223-1"/>
    </source>
</evidence>
<dbReference type="Pfam" id="PF10502">
    <property type="entry name" value="Peptidase_S26"/>
    <property type="match status" value="1"/>
</dbReference>
<dbReference type="InterPro" id="IPR019758">
    <property type="entry name" value="Pept_S26A_signal_pept_1_CS"/>
</dbReference>
<keyword evidence="10" id="KW-1185">Reference proteome</keyword>
<dbReference type="KEGG" id="wce:WS08_1268"/>
<dbReference type="KEGG" id="wct:WS74_1339"/>
<dbReference type="GO" id="GO:0005886">
    <property type="term" value="C:plasma membrane"/>
    <property type="evidence" value="ECO:0007669"/>
    <property type="project" value="UniProtKB-SubCell"/>
</dbReference>
<dbReference type="STRING" id="759620.WS105_1334"/>
<dbReference type="EC" id="3.4.21.89" evidence="4 7"/>
<dbReference type="InterPro" id="IPR000223">
    <property type="entry name" value="Pept_S26A_signal_pept_1"/>
</dbReference>
<dbReference type="InterPro" id="IPR019533">
    <property type="entry name" value="Peptidase_S26"/>
</dbReference>
<dbReference type="RefSeq" id="WP_009765210.1">
    <property type="nucleotide sequence ID" value="NZ_CP009223.1"/>
</dbReference>
<evidence type="ECO:0000313" key="9">
    <source>
        <dbReference type="EMBL" id="AIM63588.1"/>
    </source>
</evidence>
<reference evidence="10" key="2">
    <citation type="submission" date="2014-08" db="EMBL/GenBank/DDBJ databases">
        <title>Complete genome of Weissella ceti strain WS74 isolated from diseased rainbow trout in Brazil.</title>
        <authorList>
            <person name="Figueiredo H.C.P."/>
            <person name="Leal C.A.G."/>
            <person name="Pereira F.L."/>
            <person name="Soares S.C."/>
            <person name="Dorella F.A."/>
            <person name="Carvalho A.F."/>
            <person name="Azevedo V.A.C."/>
        </authorList>
    </citation>
    <scope>NUCLEOTIDE SEQUENCE [LARGE SCALE GENOMIC DNA]</scope>
    <source>
        <strain evidence="10">WS74</strain>
    </source>
</reference>
<evidence type="ECO:0000313" key="10">
    <source>
        <dbReference type="Proteomes" id="UP000029079"/>
    </source>
</evidence>
<comment type="subcellular location">
    <subcellularLocation>
        <location evidence="2">Cell membrane</location>
        <topology evidence="2">Single-pass type II membrane protein</topology>
    </subcellularLocation>
    <subcellularLocation>
        <location evidence="7">Membrane</location>
        <topology evidence="7">Single-pass type II membrane protein</topology>
    </subcellularLocation>
</comment>
<dbReference type="GO" id="GO:0004252">
    <property type="term" value="F:serine-type endopeptidase activity"/>
    <property type="evidence" value="ECO:0007669"/>
    <property type="project" value="InterPro"/>
</dbReference>